<evidence type="ECO:0000256" key="4">
    <source>
        <dbReference type="SAM" id="MobiDB-lite"/>
    </source>
</evidence>
<dbReference type="PANTHER" id="PTHR43280:SF28">
    <property type="entry name" value="HTH-TYPE TRANSCRIPTIONAL ACTIVATOR RHAS"/>
    <property type="match status" value="1"/>
</dbReference>
<dbReference type="Proteomes" id="UP000730618">
    <property type="component" value="Unassembled WGS sequence"/>
</dbReference>
<organism evidence="6 7">
    <name type="scientific">Paenibacillus allorhizosphaerae</name>
    <dbReference type="NCBI Taxonomy" id="2849866"/>
    <lineage>
        <taxon>Bacteria</taxon>
        <taxon>Bacillati</taxon>
        <taxon>Bacillota</taxon>
        <taxon>Bacilli</taxon>
        <taxon>Bacillales</taxon>
        <taxon>Paenibacillaceae</taxon>
        <taxon>Paenibacillus</taxon>
    </lineage>
</organism>
<reference evidence="6 7" key="1">
    <citation type="submission" date="2021-06" db="EMBL/GenBank/DDBJ databases">
        <authorList>
            <person name="Criscuolo A."/>
        </authorList>
    </citation>
    <scope>NUCLEOTIDE SEQUENCE [LARGE SCALE GENOMIC DNA]</scope>
    <source>
        <strain evidence="7">CIP 111802</strain>
    </source>
</reference>
<protein>
    <submittedName>
        <fullName evidence="6">HTH-type transcriptional activator RhaS</fullName>
    </submittedName>
</protein>
<feature type="domain" description="HTH araC/xylS-type" evidence="5">
    <location>
        <begin position="159"/>
        <end position="257"/>
    </location>
</feature>
<keyword evidence="3" id="KW-0804">Transcription</keyword>
<dbReference type="EMBL" id="CAJVCE010000003">
    <property type="protein sequence ID" value="CAG7626249.1"/>
    <property type="molecule type" value="Genomic_DNA"/>
</dbReference>
<evidence type="ECO:0000256" key="1">
    <source>
        <dbReference type="ARBA" id="ARBA00023015"/>
    </source>
</evidence>
<accession>A0ABM8VD48</accession>
<gene>
    <name evidence="6" type="primary">rhaS_6</name>
    <name evidence="6" type="ORF">PAECIP111802_01231</name>
</gene>
<evidence type="ECO:0000313" key="6">
    <source>
        <dbReference type="EMBL" id="CAG7626249.1"/>
    </source>
</evidence>
<sequence length="276" mass="32159">MRMENIAYFQYGHARWVGHGPMTKPYHLFMFVDKGSLAYRVEGVRYVLEQGDILYMREGAERIGEAVTEEAHSKFSVHWAGDGLFGHFPHLADCGAMQFRPASLFAYLKQTYSHMYQQWMRKDSYYEPLCEGMLLELMARVHQDHSAQQYTGKQARVVRQVRDYILQYYREPLSIDELAHLTGRGPSYLITSFKKHYGITPLEYMHRTRISKAEELLLETDFNMETIAAELGYCDASYFNRMFKKMAGITPSGFRKRNIPQSESELSHRSLTADPM</sequence>
<evidence type="ECO:0000256" key="2">
    <source>
        <dbReference type="ARBA" id="ARBA00023125"/>
    </source>
</evidence>
<evidence type="ECO:0000259" key="5">
    <source>
        <dbReference type="PROSITE" id="PS01124"/>
    </source>
</evidence>
<name>A0ABM8VD48_9BACL</name>
<dbReference type="InterPro" id="IPR018062">
    <property type="entry name" value="HTH_AraC-typ_CS"/>
</dbReference>
<evidence type="ECO:0000313" key="7">
    <source>
        <dbReference type="Proteomes" id="UP000730618"/>
    </source>
</evidence>
<keyword evidence="7" id="KW-1185">Reference proteome</keyword>
<dbReference type="PROSITE" id="PS00041">
    <property type="entry name" value="HTH_ARAC_FAMILY_1"/>
    <property type="match status" value="1"/>
</dbReference>
<dbReference type="SMART" id="SM00342">
    <property type="entry name" value="HTH_ARAC"/>
    <property type="match status" value="1"/>
</dbReference>
<proteinExistence type="predicted"/>
<dbReference type="PANTHER" id="PTHR43280">
    <property type="entry name" value="ARAC-FAMILY TRANSCRIPTIONAL REGULATOR"/>
    <property type="match status" value="1"/>
</dbReference>
<dbReference type="Pfam" id="PF12833">
    <property type="entry name" value="HTH_18"/>
    <property type="match status" value="1"/>
</dbReference>
<dbReference type="InterPro" id="IPR018060">
    <property type="entry name" value="HTH_AraC"/>
</dbReference>
<dbReference type="PROSITE" id="PS01124">
    <property type="entry name" value="HTH_ARAC_FAMILY_2"/>
    <property type="match status" value="1"/>
</dbReference>
<comment type="caution">
    <text evidence="6">The sequence shown here is derived from an EMBL/GenBank/DDBJ whole genome shotgun (WGS) entry which is preliminary data.</text>
</comment>
<evidence type="ECO:0000256" key="3">
    <source>
        <dbReference type="ARBA" id="ARBA00023163"/>
    </source>
</evidence>
<keyword evidence="2" id="KW-0238">DNA-binding</keyword>
<keyword evidence="1" id="KW-0805">Transcription regulation</keyword>
<feature type="region of interest" description="Disordered" evidence="4">
    <location>
        <begin position="254"/>
        <end position="276"/>
    </location>
</feature>